<dbReference type="GO" id="GO:0005886">
    <property type="term" value="C:plasma membrane"/>
    <property type="evidence" value="ECO:0007669"/>
    <property type="project" value="TreeGrafter"/>
</dbReference>
<dbReference type="SUPFAM" id="SSF51569">
    <property type="entry name" value="Aldolase"/>
    <property type="match status" value="1"/>
</dbReference>
<organism evidence="2 3">
    <name type="scientific">Nguyenibacter vanlangensis</name>
    <dbReference type="NCBI Taxonomy" id="1216886"/>
    <lineage>
        <taxon>Bacteria</taxon>
        <taxon>Pseudomonadati</taxon>
        <taxon>Pseudomonadota</taxon>
        <taxon>Alphaproteobacteria</taxon>
        <taxon>Acetobacterales</taxon>
        <taxon>Acetobacteraceae</taxon>
        <taxon>Nguyenibacter</taxon>
    </lineage>
</organism>
<dbReference type="InterPro" id="IPR050303">
    <property type="entry name" value="GatZ_KbaZ_carbometab"/>
</dbReference>
<dbReference type="GO" id="GO:0009401">
    <property type="term" value="P:phosphoenolpyruvate-dependent sugar phosphotransferase system"/>
    <property type="evidence" value="ECO:0007669"/>
    <property type="project" value="TreeGrafter"/>
</dbReference>
<comment type="caution">
    <text evidence="2">The sequence shown here is derived from an EMBL/GenBank/DDBJ whole genome shotgun (WGS) entry which is preliminary data.</text>
</comment>
<evidence type="ECO:0000313" key="2">
    <source>
        <dbReference type="EMBL" id="NVN11557.1"/>
    </source>
</evidence>
<dbReference type="GO" id="GO:0005975">
    <property type="term" value="P:carbohydrate metabolic process"/>
    <property type="evidence" value="ECO:0007669"/>
    <property type="project" value="InterPro"/>
</dbReference>
<gene>
    <name evidence="2" type="ORF">HUK84_10560</name>
</gene>
<dbReference type="EMBL" id="JABXXP010000200">
    <property type="protein sequence ID" value="NVN11557.1"/>
    <property type="molecule type" value="Genomic_DNA"/>
</dbReference>
<dbReference type="InterPro" id="IPR012062">
    <property type="entry name" value="GatZ/KbaZ-like"/>
</dbReference>
<dbReference type="InterPro" id="IPR013785">
    <property type="entry name" value="Aldolase_TIM"/>
</dbReference>
<protein>
    <submittedName>
        <fullName evidence="2">Class II D-tagatose-bisphosphate aldolase, non-catalytic subunit</fullName>
    </submittedName>
</protein>
<reference evidence="2 3" key="1">
    <citation type="submission" date="2020-06" db="EMBL/GenBank/DDBJ databases">
        <title>Description of novel acetic acid bacteria.</title>
        <authorList>
            <person name="Sombolestani A."/>
        </authorList>
    </citation>
    <scope>NUCLEOTIDE SEQUENCE [LARGE SCALE GENOMIC DNA]</scope>
    <source>
        <strain evidence="2 3">LMG 31431</strain>
    </source>
</reference>
<dbReference type="Proteomes" id="UP000534870">
    <property type="component" value="Unassembled WGS sequence"/>
</dbReference>
<name>A0A7Y7M5Z9_9PROT</name>
<sequence>MRLAPFLDLVRQAHDPAVAPQARRGLTSVCSAHPLVLEAALARAAVTGRPVLIEATCNQVNQEGGYTGMTPADFRDRVLAVAAAVGCPRELVLLGGDHLGPNPWKSLPPDQAMAKALDMIEAFAGAGFAKLHLDASMGCAGEPAVLSDEVVAERACALARRAESV</sequence>
<evidence type="ECO:0000256" key="1">
    <source>
        <dbReference type="ARBA" id="ARBA00005007"/>
    </source>
</evidence>
<dbReference type="Gene3D" id="3.20.20.70">
    <property type="entry name" value="Aldolase class I"/>
    <property type="match status" value="1"/>
</dbReference>
<feature type="non-terminal residue" evidence="2">
    <location>
        <position position="165"/>
    </location>
</feature>
<comment type="pathway">
    <text evidence="1">Carbohydrate metabolism.</text>
</comment>
<dbReference type="AlphaFoldDB" id="A0A7Y7M5Z9"/>
<dbReference type="PANTHER" id="PTHR32502:SF2">
    <property type="entry name" value="D-TAGATOSE-1,6-BISPHOSPHATE ALDOLASE SUBUNIT KBAZ"/>
    <property type="match status" value="1"/>
</dbReference>
<dbReference type="RefSeq" id="WP_176640257.1">
    <property type="nucleotide sequence ID" value="NZ_JABXXP010000200.1"/>
</dbReference>
<evidence type="ECO:0000313" key="3">
    <source>
        <dbReference type="Proteomes" id="UP000534870"/>
    </source>
</evidence>
<proteinExistence type="predicted"/>
<dbReference type="PANTHER" id="PTHR32502">
    <property type="entry name" value="N-ACETYLGALACTOSAMINE PERMEASE II COMPONENT-RELATED"/>
    <property type="match status" value="1"/>
</dbReference>
<dbReference type="Pfam" id="PF08013">
    <property type="entry name" value="GatZ_KbaZ-like"/>
    <property type="match status" value="1"/>
</dbReference>
<accession>A0A7Y7M5Z9</accession>